<dbReference type="EMBL" id="SACQ01000001">
    <property type="protein sequence ID" value="RVU32773.1"/>
    <property type="molecule type" value="Genomic_DNA"/>
</dbReference>
<dbReference type="SUPFAM" id="SSF103481">
    <property type="entry name" value="Multidrug resistance efflux transporter EmrE"/>
    <property type="match status" value="2"/>
</dbReference>
<sequence>MDGLLSHRYLNWALLLTLVLMWGTSFMVTALALEGFTPTAVTHIRLGVGAAVLLGICYIKGYRLPLTLRAWGVFFILGMMGNAIPFMLISWGQQEVASGTAGTLMAIMPMMTILIAHYLLPDEPLNRFKIAGVIVGFSGVALLLRADIALSASLWHELAILIAACCYALNAVLARKLSSFHPLVGSAGMLTAAFILTTPLFLSESLTYSQILQQTGIIAALWLGFIPTAIASLIFFVVVERAGPGFLANINFMIPVVAFFTGAVVLNEPISLNSFAALVIILAGIVLTRRTVQEKP</sequence>
<evidence type="ECO:0000256" key="2">
    <source>
        <dbReference type="ARBA" id="ARBA00007362"/>
    </source>
</evidence>
<feature type="transmembrane region" description="Helical" evidence="6">
    <location>
        <begin position="246"/>
        <end position="266"/>
    </location>
</feature>
<dbReference type="InterPro" id="IPR000620">
    <property type="entry name" value="EamA_dom"/>
</dbReference>
<accession>A0A437QEF4</accession>
<dbReference type="Pfam" id="PF00892">
    <property type="entry name" value="EamA"/>
    <property type="match status" value="2"/>
</dbReference>
<keyword evidence="5 6" id="KW-0472">Membrane</keyword>
<evidence type="ECO:0000256" key="5">
    <source>
        <dbReference type="ARBA" id="ARBA00023136"/>
    </source>
</evidence>
<organism evidence="8 9">
    <name type="scientific">Neptunomonas marina</name>
    <dbReference type="NCBI Taxonomy" id="1815562"/>
    <lineage>
        <taxon>Bacteria</taxon>
        <taxon>Pseudomonadati</taxon>
        <taxon>Pseudomonadota</taxon>
        <taxon>Gammaproteobacteria</taxon>
        <taxon>Oceanospirillales</taxon>
        <taxon>Oceanospirillaceae</taxon>
        <taxon>Neptunomonas</taxon>
    </lineage>
</organism>
<dbReference type="InterPro" id="IPR037185">
    <property type="entry name" value="EmrE-like"/>
</dbReference>
<dbReference type="PANTHER" id="PTHR32322">
    <property type="entry name" value="INNER MEMBRANE TRANSPORTER"/>
    <property type="match status" value="1"/>
</dbReference>
<protein>
    <submittedName>
        <fullName evidence="8">DMT family transporter</fullName>
    </submittedName>
</protein>
<comment type="similarity">
    <text evidence="2">Belongs to the EamA transporter family.</text>
</comment>
<evidence type="ECO:0000259" key="7">
    <source>
        <dbReference type="Pfam" id="PF00892"/>
    </source>
</evidence>
<evidence type="ECO:0000256" key="3">
    <source>
        <dbReference type="ARBA" id="ARBA00022692"/>
    </source>
</evidence>
<keyword evidence="9" id="KW-1185">Reference proteome</keyword>
<feature type="transmembrane region" description="Helical" evidence="6">
    <location>
        <begin position="97"/>
        <end position="118"/>
    </location>
</feature>
<feature type="transmembrane region" description="Helical" evidence="6">
    <location>
        <begin position="217"/>
        <end position="239"/>
    </location>
</feature>
<evidence type="ECO:0000256" key="6">
    <source>
        <dbReference type="SAM" id="Phobius"/>
    </source>
</evidence>
<evidence type="ECO:0000313" key="9">
    <source>
        <dbReference type="Proteomes" id="UP000282818"/>
    </source>
</evidence>
<comment type="subcellular location">
    <subcellularLocation>
        <location evidence="1">Membrane</location>
        <topology evidence="1">Multi-pass membrane protein</topology>
    </subcellularLocation>
</comment>
<comment type="caution">
    <text evidence="8">The sequence shown here is derived from an EMBL/GenBank/DDBJ whole genome shotgun (WGS) entry which is preliminary data.</text>
</comment>
<feature type="domain" description="EamA" evidence="7">
    <location>
        <begin position="14"/>
        <end position="144"/>
    </location>
</feature>
<reference evidence="8 9" key="1">
    <citation type="submission" date="2019-01" db="EMBL/GenBank/DDBJ databases">
        <authorList>
            <person name="Chen W.-M."/>
        </authorList>
    </citation>
    <scope>NUCLEOTIDE SEQUENCE [LARGE SCALE GENOMIC DNA]</scope>
    <source>
        <strain evidence="8 9">HPM-16</strain>
    </source>
</reference>
<feature type="transmembrane region" description="Helical" evidence="6">
    <location>
        <begin position="154"/>
        <end position="173"/>
    </location>
</feature>
<feature type="transmembrane region" description="Helical" evidence="6">
    <location>
        <begin position="130"/>
        <end position="148"/>
    </location>
</feature>
<dbReference type="Proteomes" id="UP000282818">
    <property type="component" value="Unassembled WGS sequence"/>
</dbReference>
<feature type="transmembrane region" description="Helical" evidence="6">
    <location>
        <begin position="71"/>
        <end position="91"/>
    </location>
</feature>
<name>A0A437QEF4_9GAMM</name>
<dbReference type="RefSeq" id="WP_127692941.1">
    <property type="nucleotide sequence ID" value="NZ_SACQ01000001.1"/>
</dbReference>
<gene>
    <name evidence="8" type="ORF">EOE65_03700</name>
</gene>
<keyword evidence="3 6" id="KW-0812">Transmembrane</keyword>
<proteinExistence type="inferred from homology"/>
<feature type="domain" description="EamA" evidence="7">
    <location>
        <begin position="156"/>
        <end position="288"/>
    </location>
</feature>
<evidence type="ECO:0000256" key="4">
    <source>
        <dbReference type="ARBA" id="ARBA00022989"/>
    </source>
</evidence>
<dbReference type="GO" id="GO:0016020">
    <property type="term" value="C:membrane"/>
    <property type="evidence" value="ECO:0007669"/>
    <property type="project" value="UniProtKB-SubCell"/>
</dbReference>
<keyword evidence="4 6" id="KW-1133">Transmembrane helix</keyword>
<feature type="transmembrane region" description="Helical" evidence="6">
    <location>
        <begin position="272"/>
        <end position="292"/>
    </location>
</feature>
<feature type="transmembrane region" description="Helical" evidence="6">
    <location>
        <begin position="180"/>
        <end position="202"/>
    </location>
</feature>
<feature type="transmembrane region" description="Helical" evidence="6">
    <location>
        <begin position="12"/>
        <end position="33"/>
    </location>
</feature>
<feature type="transmembrane region" description="Helical" evidence="6">
    <location>
        <begin position="39"/>
        <end position="59"/>
    </location>
</feature>
<dbReference type="AlphaFoldDB" id="A0A437QEF4"/>
<evidence type="ECO:0000256" key="1">
    <source>
        <dbReference type="ARBA" id="ARBA00004141"/>
    </source>
</evidence>
<evidence type="ECO:0000313" key="8">
    <source>
        <dbReference type="EMBL" id="RVU32773.1"/>
    </source>
</evidence>
<dbReference type="PANTHER" id="PTHR32322:SF2">
    <property type="entry name" value="EAMA DOMAIN-CONTAINING PROTEIN"/>
    <property type="match status" value="1"/>
</dbReference>
<dbReference type="InterPro" id="IPR050638">
    <property type="entry name" value="AA-Vitamin_Transporters"/>
</dbReference>